<dbReference type="Proteomes" id="UP000186817">
    <property type="component" value="Unassembled WGS sequence"/>
</dbReference>
<evidence type="ECO:0000313" key="2">
    <source>
        <dbReference type="Proteomes" id="UP000186817"/>
    </source>
</evidence>
<evidence type="ECO:0000313" key="1">
    <source>
        <dbReference type="EMBL" id="OLP83585.1"/>
    </source>
</evidence>
<dbReference type="EMBL" id="LSRX01001106">
    <property type="protein sequence ID" value="OLP83585.1"/>
    <property type="molecule type" value="Genomic_DNA"/>
</dbReference>
<comment type="caution">
    <text evidence="1">The sequence shown here is derived from an EMBL/GenBank/DDBJ whole genome shotgun (WGS) entry which is preliminary data.</text>
</comment>
<gene>
    <name evidence="1" type="ORF">AK812_SmicGene35636</name>
</gene>
<sequence>MNRRAIWLENIGATGFDSAGYYLHAVTSFRPSGGDSPGYWFDLIGQWRPVLRDSTGNDCVSRHPDSVFPTWQFLSKFAMHEEDLK</sequence>
<accession>A0A1Q9CL01</accession>
<proteinExistence type="predicted"/>
<dbReference type="AlphaFoldDB" id="A0A1Q9CL01"/>
<protein>
    <submittedName>
        <fullName evidence="1">Uncharacterized protein</fullName>
    </submittedName>
</protein>
<reference evidence="1 2" key="1">
    <citation type="submission" date="2016-02" db="EMBL/GenBank/DDBJ databases">
        <title>Genome analysis of coral dinoflagellate symbionts highlights evolutionary adaptations to a symbiotic lifestyle.</title>
        <authorList>
            <person name="Aranda M."/>
            <person name="Li Y."/>
            <person name="Liew Y.J."/>
            <person name="Baumgarten S."/>
            <person name="Simakov O."/>
            <person name="Wilson M."/>
            <person name="Piel J."/>
            <person name="Ashoor H."/>
            <person name="Bougouffa S."/>
            <person name="Bajic V.B."/>
            <person name="Ryu T."/>
            <person name="Ravasi T."/>
            <person name="Bayer T."/>
            <person name="Micklem G."/>
            <person name="Kim H."/>
            <person name="Bhak J."/>
            <person name="Lajeunesse T.C."/>
            <person name="Voolstra C.R."/>
        </authorList>
    </citation>
    <scope>NUCLEOTIDE SEQUENCE [LARGE SCALE GENOMIC DNA]</scope>
    <source>
        <strain evidence="1 2">CCMP2467</strain>
    </source>
</reference>
<keyword evidence="2" id="KW-1185">Reference proteome</keyword>
<name>A0A1Q9CL01_SYMMI</name>
<organism evidence="1 2">
    <name type="scientific">Symbiodinium microadriaticum</name>
    <name type="common">Dinoflagellate</name>
    <name type="synonym">Zooxanthella microadriatica</name>
    <dbReference type="NCBI Taxonomy" id="2951"/>
    <lineage>
        <taxon>Eukaryota</taxon>
        <taxon>Sar</taxon>
        <taxon>Alveolata</taxon>
        <taxon>Dinophyceae</taxon>
        <taxon>Suessiales</taxon>
        <taxon>Symbiodiniaceae</taxon>
        <taxon>Symbiodinium</taxon>
    </lineage>
</organism>